<dbReference type="Proteomes" id="UP001427805">
    <property type="component" value="Unassembled WGS sequence"/>
</dbReference>
<keyword evidence="3" id="KW-1185">Reference proteome</keyword>
<gene>
    <name evidence="2" type="ORF">TPR58_12345</name>
</gene>
<evidence type="ECO:0000259" key="1">
    <source>
        <dbReference type="Pfam" id="PF13569"/>
    </source>
</evidence>
<feature type="domain" description="DUF4132" evidence="1">
    <location>
        <begin position="891"/>
        <end position="1076"/>
    </location>
</feature>
<dbReference type="InterPro" id="IPR011989">
    <property type="entry name" value="ARM-like"/>
</dbReference>
<comment type="caution">
    <text evidence="2">The sequence shown here is derived from an EMBL/GenBank/DDBJ whole genome shotgun (WGS) entry which is preliminary data.</text>
</comment>
<accession>A0ABV0B8S0</accession>
<protein>
    <submittedName>
        <fullName evidence="2">DUF4132 domain-containing protein</fullName>
    </submittedName>
</protein>
<sequence>MSTLQGAAVRQAWQSRTHYYPRRDESQLFTNLLLWHPDQMRRLGEAHAALEPISYDYGFFGTKKSPDWLRHVVTLWLGHGRKDQPITTLLGLVENSGQETALTLDILFCRDTASYGSSNSVDRFAGVGDWLASAREAVHAALPGLAADVRAELAAAIGRLRIHSIYLDVLLDTAIGSSKKARTSARQALTGADGAALTEALRAHFGGATPGRKAELIDVAATALGAAAAPLLTEWRESESAAKVVSALDRVSASLAPTQPAAGAQPVSPWRVDGPQGYVAVDGSWVELAAPEPLLESTPVPAEVLRLLEPALAEFNRLLSIGQAEAKSVKHWHWSRQFSAKDSRDLNNLAKLAEGTWPIETNSKRTAVDWMRWHQLKHPAVGAFLQDPRLSLYHLMRIAVAMTNGHIQGLFGDWSGPIGAAVQHRLTQGADVRTVLALWRRAGGDDHIHEHLTRRWYWPMPELDTPIWPVLCERFGQLDEALGMVPQSGADAMQRQPAIDLLGMFPKLPERYRGPLMLLAGDSSARLRQGARALLQDTPGIGSAIAVQLQDGRQETRALAADWLAARGEREHAPAIRAALTKERSDRARAAMITALERLGEDVSEYFDHAALAKEAKAGLAKPRPKGFDWLPFASLPALAWRDGTSVDPVLPEWWAVLAVKLKQPGGNALINLWLDRLMPQDAHRLGWLILTGWIDEDTRTPTDEEANAYAAANVDAMLQQNLRLVKQYPGSADYWPTDRAVLFAQLKRAKAGTYLGSAADSKGVLALATRVNGADAAQRIRIFLKDHGSRVSQAKALIELLAAIGTGSALQLLLSAANRSKQRSVQAHAAALVEAVAEQNGWSAAQLADRTIPTGGFGTDGTQELDCGENRSYRLQLDAQDAVIILNAEGREVKALPGPRIDDERPTVDAAKKQLANARKEVKQVLAAQTERLQEAMCLQRRWSRAEWESFVAGHPIVGRIAARLVWQGVDGEGQVLGSFRPLGDGSYTDSTDGEVDLAAFTQIELAHSSLLDATTIAAWRSHLADYAVEPPFDQLSRDLPQLDEGQDKARAISDREGWMIESFKLRGAATRLGYQRGQAQDGGWFLTYEKTYREAGLLVEIEFTGSPLPEENRPTALQSISFRKVRAGASGGGGQVALGDVPPVLLAECWRDLHDIAGKGTGFDPEWQKKAYM</sequence>
<dbReference type="InterPro" id="IPR025406">
    <property type="entry name" value="DUF4132"/>
</dbReference>
<reference evidence="2 3" key="1">
    <citation type="submission" date="2024-05" db="EMBL/GenBank/DDBJ databases">
        <title>Sphingomonas sp. HF-S3 16S ribosomal RNA gene Genome sequencing and assembly.</title>
        <authorList>
            <person name="Lee H."/>
        </authorList>
    </citation>
    <scope>NUCLEOTIDE SEQUENCE [LARGE SCALE GENOMIC DNA]</scope>
    <source>
        <strain evidence="2 3">HF-S3</strain>
    </source>
</reference>
<dbReference type="Gene3D" id="1.25.10.10">
    <property type="entry name" value="Leucine-rich Repeat Variant"/>
    <property type="match status" value="1"/>
</dbReference>
<organism evidence="2 3">
    <name type="scientific">Sphingomonas rustica</name>
    <dbReference type="NCBI Taxonomy" id="3103142"/>
    <lineage>
        <taxon>Bacteria</taxon>
        <taxon>Pseudomonadati</taxon>
        <taxon>Pseudomonadota</taxon>
        <taxon>Alphaproteobacteria</taxon>
        <taxon>Sphingomonadales</taxon>
        <taxon>Sphingomonadaceae</taxon>
        <taxon>Sphingomonas</taxon>
    </lineage>
</organism>
<dbReference type="Pfam" id="PF13569">
    <property type="entry name" value="DUF4132"/>
    <property type="match status" value="1"/>
</dbReference>
<proteinExistence type="predicted"/>
<evidence type="ECO:0000313" key="3">
    <source>
        <dbReference type="Proteomes" id="UP001427805"/>
    </source>
</evidence>
<dbReference type="EMBL" id="JBDIZK010000006">
    <property type="protein sequence ID" value="MEN3747959.1"/>
    <property type="molecule type" value="Genomic_DNA"/>
</dbReference>
<name>A0ABV0B8S0_9SPHN</name>
<dbReference type="RefSeq" id="WP_346246965.1">
    <property type="nucleotide sequence ID" value="NZ_JBDIZK010000006.1"/>
</dbReference>
<evidence type="ECO:0000313" key="2">
    <source>
        <dbReference type="EMBL" id="MEN3747959.1"/>
    </source>
</evidence>